<dbReference type="InterPro" id="IPR052170">
    <property type="entry name" value="M29_Exopeptidase"/>
</dbReference>
<evidence type="ECO:0000256" key="3">
    <source>
        <dbReference type="ARBA" id="ARBA00001947"/>
    </source>
</evidence>
<evidence type="ECO:0000256" key="1">
    <source>
        <dbReference type="ARBA" id="ARBA00001941"/>
    </source>
</evidence>
<dbReference type="GO" id="GO:0004177">
    <property type="term" value="F:aminopeptidase activity"/>
    <property type="evidence" value="ECO:0007669"/>
    <property type="project" value="UniProtKB-KW"/>
</dbReference>
<proteinExistence type="inferred from homology"/>
<reference evidence="10 11" key="1">
    <citation type="journal article" date="2016" name="Nat. Commun.">
        <title>Thousands of microbial genomes shed light on interconnected biogeochemical processes in an aquifer system.</title>
        <authorList>
            <person name="Anantharaman K."/>
            <person name="Brown C.T."/>
            <person name="Hug L.A."/>
            <person name="Sharon I."/>
            <person name="Castelle C.J."/>
            <person name="Probst A.J."/>
            <person name="Thomas B.C."/>
            <person name="Singh A."/>
            <person name="Wilkins M.J."/>
            <person name="Karaoz U."/>
            <person name="Brodie E.L."/>
            <person name="Williams K.H."/>
            <person name="Hubbard S.S."/>
            <person name="Banfield J.F."/>
        </authorList>
    </citation>
    <scope>NUCLEOTIDE SEQUENCE [LARGE SCALE GENOMIC DNA]</scope>
</reference>
<dbReference type="Pfam" id="PF02073">
    <property type="entry name" value="Peptidase_M29"/>
    <property type="match status" value="1"/>
</dbReference>
<keyword evidence="6 10" id="KW-0645">Protease</keyword>
<keyword evidence="9 10" id="KW-0482">Metalloprotease</keyword>
<protein>
    <submittedName>
        <fullName evidence="10">Thermophilic metalloprotease (M29) superfamily</fullName>
    </submittedName>
</protein>
<accession>A0A1F4YGK8</accession>
<dbReference type="GO" id="GO:0008237">
    <property type="term" value="F:metallopeptidase activity"/>
    <property type="evidence" value="ECO:0007669"/>
    <property type="project" value="UniProtKB-KW"/>
</dbReference>
<dbReference type="EMBL" id="MEXH01000002">
    <property type="protein sequence ID" value="OGC93087.1"/>
    <property type="molecule type" value="Genomic_DNA"/>
</dbReference>
<comment type="cofactor">
    <cofactor evidence="2">
        <name>Mg(2+)</name>
        <dbReference type="ChEBI" id="CHEBI:18420"/>
    </cofactor>
</comment>
<sequence>MANPYAPPAKILQKYAQVLVNFALNSGSGVKKGEVVRLIVSECAKPLYVELRNQVLRSGAIPLTTYEPDDVSREYYQLANKNQLKFFPSHYMRGLIDEIDHSIAIISESDKHELEGIDPKKIMTRNIAFKPVKDWRDAKENAGKFTWTLALYGTPAMAKEASLSPADYWAQIVKACFLDEPDPIAKWRQVFQENDRLRTKLNALKIDKLHIKGVRVDLRVKIGPGRKWLGGGGRNIPSFEVFISPDWRGTTGHIEFNQPLYRYGSLIEGIKLDFQDGLVIKSSASKNYSVLKEMIATKNADKIGEFSLTDRRLSRIDKFMAETLFDENISGPYGNTHIALGSAYHDSYTANPAKVSKAKWEKMGFNNSVVHTDIISTTDRTVTAHLADGIQKIIYRSGQFTF</sequence>
<keyword evidence="8" id="KW-0378">Hydrolase</keyword>
<dbReference type="AlphaFoldDB" id="A0A1F4YGK8"/>
<name>A0A1F4YGK8_9BACT</name>
<dbReference type="GO" id="GO:0046872">
    <property type="term" value="F:metal ion binding"/>
    <property type="evidence" value="ECO:0007669"/>
    <property type="project" value="UniProtKB-KW"/>
</dbReference>
<dbReference type="Proteomes" id="UP000178176">
    <property type="component" value="Unassembled WGS sequence"/>
</dbReference>
<dbReference type="InterPro" id="IPR035097">
    <property type="entry name" value="M29_N-terminal"/>
</dbReference>
<comment type="cofactor">
    <cofactor evidence="3">
        <name>Zn(2+)</name>
        <dbReference type="ChEBI" id="CHEBI:29105"/>
    </cofactor>
</comment>
<dbReference type="InterPro" id="IPR000787">
    <property type="entry name" value="Peptidase_M29"/>
</dbReference>
<comment type="caution">
    <text evidence="10">The sequence shown here is derived from an EMBL/GenBank/DDBJ whole genome shotgun (WGS) entry which is preliminary data.</text>
</comment>
<evidence type="ECO:0000256" key="2">
    <source>
        <dbReference type="ARBA" id="ARBA00001946"/>
    </source>
</evidence>
<dbReference type="PANTHER" id="PTHR34448">
    <property type="entry name" value="AMINOPEPTIDASE"/>
    <property type="match status" value="1"/>
</dbReference>
<gene>
    <name evidence="10" type="ORF">A2876_00880</name>
</gene>
<organism evidence="10 11">
    <name type="scientific">Candidatus Amesbacteria bacterium RIFCSPHIGHO2_01_FULL_48_32b</name>
    <dbReference type="NCBI Taxonomy" id="1797253"/>
    <lineage>
        <taxon>Bacteria</taxon>
        <taxon>Candidatus Amesiibacteriota</taxon>
    </lineage>
</organism>
<dbReference type="SUPFAM" id="SSF144052">
    <property type="entry name" value="Thermophilic metalloprotease-like"/>
    <property type="match status" value="1"/>
</dbReference>
<evidence type="ECO:0000256" key="5">
    <source>
        <dbReference type="ARBA" id="ARBA00022438"/>
    </source>
</evidence>
<comment type="cofactor">
    <cofactor evidence="1">
        <name>Co(2+)</name>
        <dbReference type="ChEBI" id="CHEBI:48828"/>
    </cofactor>
</comment>
<evidence type="ECO:0000313" key="11">
    <source>
        <dbReference type="Proteomes" id="UP000178176"/>
    </source>
</evidence>
<dbReference type="Gene3D" id="3.40.1830.10">
    <property type="entry name" value="Thermophilic metalloprotease (M29)"/>
    <property type="match status" value="1"/>
</dbReference>
<evidence type="ECO:0000256" key="6">
    <source>
        <dbReference type="ARBA" id="ARBA00022670"/>
    </source>
</evidence>
<evidence type="ECO:0000256" key="4">
    <source>
        <dbReference type="ARBA" id="ARBA00008236"/>
    </source>
</evidence>
<dbReference type="PANTHER" id="PTHR34448:SF3">
    <property type="entry name" value="AMINOPEPTIDASE AMPS"/>
    <property type="match status" value="1"/>
</dbReference>
<evidence type="ECO:0000256" key="8">
    <source>
        <dbReference type="ARBA" id="ARBA00022801"/>
    </source>
</evidence>
<evidence type="ECO:0000256" key="7">
    <source>
        <dbReference type="ARBA" id="ARBA00022723"/>
    </source>
</evidence>
<keyword evidence="5" id="KW-0031">Aminopeptidase</keyword>
<keyword evidence="7" id="KW-0479">Metal-binding</keyword>
<evidence type="ECO:0000313" key="10">
    <source>
        <dbReference type="EMBL" id="OGC93087.1"/>
    </source>
</evidence>
<dbReference type="PRINTS" id="PR00919">
    <property type="entry name" value="THERMOPTASE"/>
</dbReference>
<comment type="similarity">
    <text evidence="4">Belongs to the peptidase M29 family.</text>
</comment>
<evidence type="ECO:0000256" key="9">
    <source>
        <dbReference type="ARBA" id="ARBA00023049"/>
    </source>
</evidence>
<dbReference type="GO" id="GO:0006508">
    <property type="term" value="P:proteolysis"/>
    <property type="evidence" value="ECO:0007669"/>
    <property type="project" value="UniProtKB-KW"/>
</dbReference>